<dbReference type="Proteomes" id="UP000005824">
    <property type="component" value="Unassembled WGS sequence"/>
</dbReference>
<evidence type="ECO:0000313" key="1">
    <source>
        <dbReference type="EMBL" id="EDY20947.1"/>
    </source>
</evidence>
<organism evidence="1 2">
    <name type="scientific">Chthoniobacter flavus Ellin428</name>
    <dbReference type="NCBI Taxonomy" id="497964"/>
    <lineage>
        <taxon>Bacteria</taxon>
        <taxon>Pseudomonadati</taxon>
        <taxon>Verrucomicrobiota</taxon>
        <taxon>Spartobacteria</taxon>
        <taxon>Chthoniobacterales</taxon>
        <taxon>Chthoniobacteraceae</taxon>
        <taxon>Chthoniobacter</taxon>
    </lineage>
</organism>
<name>B4CXE9_9BACT</name>
<dbReference type="AlphaFoldDB" id="B4CXE9"/>
<dbReference type="eggNOG" id="ENOG502Z8UT">
    <property type="taxonomic scope" value="Bacteria"/>
</dbReference>
<gene>
    <name evidence="1" type="ORF">CfE428DRAFT_1240</name>
</gene>
<evidence type="ECO:0008006" key="3">
    <source>
        <dbReference type="Google" id="ProtNLM"/>
    </source>
</evidence>
<proteinExistence type="predicted"/>
<dbReference type="EMBL" id="ABVL01000003">
    <property type="protein sequence ID" value="EDY20947.1"/>
    <property type="molecule type" value="Genomic_DNA"/>
</dbReference>
<dbReference type="RefSeq" id="WP_006978566.1">
    <property type="nucleotide sequence ID" value="NZ_ABVL01000003.1"/>
</dbReference>
<evidence type="ECO:0000313" key="2">
    <source>
        <dbReference type="Proteomes" id="UP000005824"/>
    </source>
</evidence>
<keyword evidence="2" id="KW-1185">Reference proteome</keyword>
<dbReference type="STRING" id="497964.CfE428DRAFT_1240"/>
<dbReference type="InParanoid" id="B4CXE9"/>
<protein>
    <recommendedName>
        <fullName evidence="3">N-acetyltransferase domain-containing protein</fullName>
    </recommendedName>
</protein>
<comment type="caution">
    <text evidence="1">The sequence shown here is derived from an EMBL/GenBank/DDBJ whole genome shotgun (WGS) entry which is preliminary data.</text>
</comment>
<reference evidence="1 2" key="1">
    <citation type="journal article" date="2011" name="J. Bacteriol.">
        <title>Genome sequence of Chthoniobacter flavus Ellin428, an aerobic heterotrophic soil bacterium.</title>
        <authorList>
            <person name="Kant R."/>
            <person name="van Passel M.W."/>
            <person name="Palva A."/>
            <person name="Lucas S."/>
            <person name="Lapidus A."/>
            <person name="Glavina Del Rio T."/>
            <person name="Dalin E."/>
            <person name="Tice H."/>
            <person name="Bruce D."/>
            <person name="Goodwin L."/>
            <person name="Pitluck S."/>
            <person name="Larimer F.W."/>
            <person name="Land M.L."/>
            <person name="Hauser L."/>
            <person name="Sangwan P."/>
            <person name="de Vos W.M."/>
            <person name="Janssen P.H."/>
            <person name="Smidt H."/>
        </authorList>
    </citation>
    <scope>NUCLEOTIDE SEQUENCE [LARGE SCALE GENOMIC DNA]</scope>
    <source>
        <strain evidence="1 2">Ellin428</strain>
    </source>
</reference>
<accession>B4CXE9</accession>
<sequence length="240" mass="27181">MNSTAVLPEIPGLLPRESLSIDQRDEMFALLSRHFEGVTRRQFESDLAEKNWVLEIRRDGCLCGFSTLLMMEVDFAGSLVTAIYSGDTIVAPEAWGSPALARNWIAAVNHLRASFPERPCYWLLLTSGFRTYRFLPVFWREFYPRCDVPTPNETQQLLDHLAQARYGAAFDRAAGIVRFSQPQRLCADLRATATGRRKDEHVAFFLERNPGHQEGDELVCITEIDDSNLTPAGRRMVTGL</sequence>